<protein>
    <submittedName>
        <fullName evidence="1">Uncharacterized protein</fullName>
    </submittedName>
</protein>
<gene>
    <name evidence="1" type="ORF">SAMN05216324_11122</name>
</gene>
<dbReference type="AlphaFoldDB" id="A0A1K2IT77"/>
<organism evidence="1 2">
    <name type="scientific">Chryseobacterium limigenitum</name>
    <dbReference type="NCBI Taxonomy" id="1612149"/>
    <lineage>
        <taxon>Bacteria</taxon>
        <taxon>Pseudomonadati</taxon>
        <taxon>Bacteroidota</taxon>
        <taxon>Flavobacteriia</taxon>
        <taxon>Flavobacteriales</taxon>
        <taxon>Weeksellaceae</taxon>
        <taxon>Chryseobacterium group</taxon>
        <taxon>Chryseobacterium</taxon>
    </lineage>
</organism>
<dbReference type="EMBL" id="FPKW01000011">
    <property type="protein sequence ID" value="SFZ95567.1"/>
    <property type="molecule type" value="Genomic_DNA"/>
</dbReference>
<accession>A0A1K2IT77</accession>
<keyword evidence="2" id="KW-1185">Reference proteome</keyword>
<evidence type="ECO:0000313" key="1">
    <source>
        <dbReference type="EMBL" id="SFZ95567.1"/>
    </source>
</evidence>
<sequence length="30" mass="3422">MIWKVVALKKRILATASSLELFEKGEVDFV</sequence>
<evidence type="ECO:0000313" key="2">
    <source>
        <dbReference type="Proteomes" id="UP000182034"/>
    </source>
</evidence>
<dbReference type="Proteomes" id="UP000182034">
    <property type="component" value="Unassembled WGS sequence"/>
</dbReference>
<name>A0A1K2IT77_9FLAO</name>
<proteinExistence type="predicted"/>
<reference evidence="2" key="1">
    <citation type="submission" date="2016-10" db="EMBL/GenBank/DDBJ databases">
        <authorList>
            <person name="Varghese N."/>
            <person name="Submissions S."/>
        </authorList>
    </citation>
    <scope>NUCLEOTIDE SEQUENCE [LARGE SCALE GENOMIC DNA]</scope>
    <source>
        <strain evidence="2">SUR2</strain>
    </source>
</reference>